<evidence type="ECO:0000313" key="2">
    <source>
        <dbReference type="EMBL" id="KAK7464349.1"/>
    </source>
</evidence>
<evidence type="ECO:0000256" key="1">
    <source>
        <dbReference type="SAM" id="SignalP"/>
    </source>
</evidence>
<dbReference type="EMBL" id="JBANRG010000008">
    <property type="protein sequence ID" value="KAK7464349.1"/>
    <property type="molecule type" value="Genomic_DNA"/>
</dbReference>
<gene>
    <name evidence="2" type="ORF">VKT23_006516</name>
</gene>
<organism evidence="2 3">
    <name type="scientific">Marasmiellus scandens</name>
    <dbReference type="NCBI Taxonomy" id="2682957"/>
    <lineage>
        <taxon>Eukaryota</taxon>
        <taxon>Fungi</taxon>
        <taxon>Dikarya</taxon>
        <taxon>Basidiomycota</taxon>
        <taxon>Agaricomycotina</taxon>
        <taxon>Agaricomycetes</taxon>
        <taxon>Agaricomycetidae</taxon>
        <taxon>Agaricales</taxon>
        <taxon>Marasmiineae</taxon>
        <taxon>Omphalotaceae</taxon>
        <taxon>Marasmiellus</taxon>
    </lineage>
</organism>
<keyword evidence="1" id="KW-0732">Signal</keyword>
<keyword evidence="3" id="KW-1185">Reference proteome</keyword>
<comment type="caution">
    <text evidence="2">The sequence shown here is derived from an EMBL/GenBank/DDBJ whole genome shotgun (WGS) entry which is preliminary data.</text>
</comment>
<protein>
    <submittedName>
        <fullName evidence="2">Uncharacterized protein</fullName>
    </submittedName>
</protein>
<reference evidence="2 3" key="1">
    <citation type="submission" date="2024-01" db="EMBL/GenBank/DDBJ databases">
        <title>A draft genome for the cacao thread blight pathogen Marasmiellus scandens.</title>
        <authorList>
            <person name="Baruah I.K."/>
            <person name="Leung J."/>
            <person name="Bukari Y."/>
            <person name="Amoako-Attah I."/>
            <person name="Meinhardt L.W."/>
            <person name="Bailey B.A."/>
            <person name="Cohen S.P."/>
        </authorList>
    </citation>
    <scope>NUCLEOTIDE SEQUENCE [LARGE SCALE GENOMIC DNA]</scope>
    <source>
        <strain evidence="2 3">GH-19</strain>
    </source>
</reference>
<accession>A0ABR1JNU0</accession>
<dbReference type="Proteomes" id="UP001498398">
    <property type="component" value="Unassembled WGS sequence"/>
</dbReference>
<name>A0ABR1JNU0_9AGAR</name>
<sequence>MPIFLNPLVLIRLLCIVPSVLASTVHQEALTLETPGNTSPFLFSGNSDLPPSAFIATGLSGIASLADFLDSNPDLLVTHLLLSDSNDHDLQTGLHTTPLDDETIQGHSVVLHRLMSRVSPTLEVFSYSLYHWTWVVHSERMTRDEIESTGHGLFDHDFSRLRELTLRDVDIWAGLDCGQEDLYERPCVFPSLPAVSRLHLASEWAYRKLPSLTALRETLPALSHIRLTATPVPVEIQPRRAVDGSEHSSIPPNLTVLYSPGYSPDLDPDPNMLRGTPGAACDGLLESLGALTDQFGDQLRFIWPSEGDFRRYGTKYGIYSVGRAIGDFRARLMGEGEGEWSVTNGQTQ</sequence>
<evidence type="ECO:0000313" key="3">
    <source>
        <dbReference type="Proteomes" id="UP001498398"/>
    </source>
</evidence>
<feature type="chain" id="PRO_5046341491" evidence="1">
    <location>
        <begin position="23"/>
        <end position="348"/>
    </location>
</feature>
<proteinExistence type="predicted"/>
<feature type="signal peptide" evidence="1">
    <location>
        <begin position="1"/>
        <end position="22"/>
    </location>
</feature>